<dbReference type="PRINTS" id="PR00379">
    <property type="entry name" value="INTEIN"/>
</dbReference>
<dbReference type="Pfam" id="PF14528">
    <property type="entry name" value="LAGLIDADG_3"/>
    <property type="match status" value="1"/>
</dbReference>
<dbReference type="GO" id="GO:0004519">
    <property type="term" value="F:endonuclease activity"/>
    <property type="evidence" value="ECO:0007669"/>
    <property type="project" value="InterPro"/>
</dbReference>
<reference evidence="2 3" key="1">
    <citation type="journal article" date="2010" name="Proc. Natl. Acad. Sci. U.S.A.">
        <title>Enigmatic, ultrasmall, uncultivated Archaea.</title>
        <authorList>
            <person name="Baker B.J."/>
            <person name="Comolli L.R."/>
            <person name="Dick G.J."/>
            <person name="Hauser L.J."/>
            <person name="Hyatt D."/>
            <person name="Dill B.D."/>
            <person name="Land M.L."/>
            <person name="Verberkmoes N.C."/>
            <person name="Hettich R.L."/>
            <person name="Banfield J.F."/>
        </authorList>
    </citation>
    <scope>NUCLEOTIDE SEQUENCE [LARGE SCALE GENOMIC DNA]</scope>
</reference>
<dbReference type="Proteomes" id="UP000009376">
    <property type="component" value="Unassembled WGS sequence"/>
</dbReference>
<dbReference type="EMBL" id="GG745554">
    <property type="protein sequence ID" value="EFD92755.1"/>
    <property type="molecule type" value="Genomic_DNA"/>
</dbReference>
<dbReference type="InterPro" id="IPR004042">
    <property type="entry name" value="Intein_endonuc_central"/>
</dbReference>
<sequence>MPRKPRIAPDYLAYLYWHEKKSLMQISRMVGVGDTTVLHHLRKFNKSLRHDICTQKIHIPNRNKKLAEFIGIMLGDGGIFVNREVSQVTVTSNFETEEKYLTEHVKALAKELFRVRVRWYKQKDSKAFRLKLNSVKLVKFLLESGLVAGNKVKNNVGIPRWIKLNPYLLRACLRGLFDTDGSVFRMSQRDFDLPRISFVNNSERLLEDVRSGLIGLGFSPSKMIKSASGTAIFLSRKDNISKFVNEIGFSNKKHLLRLNAISPVV</sequence>
<proteinExistence type="predicted"/>
<dbReference type="Gene3D" id="3.10.28.10">
    <property type="entry name" value="Homing endonucleases"/>
    <property type="match status" value="1"/>
</dbReference>
<accession>D6GVL5</accession>
<feature type="domain" description="DOD-type homing endonuclease" evidence="1">
    <location>
        <begin position="69"/>
        <end position="218"/>
    </location>
</feature>
<name>D6GVL5_PARA5</name>
<evidence type="ECO:0000313" key="2">
    <source>
        <dbReference type="EMBL" id="EFD92755.1"/>
    </source>
</evidence>
<gene>
    <name evidence="2" type="ORF">BJBARM5_0528</name>
</gene>
<protein>
    <recommendedName>
        <fullName evidence="1">DOD-type homing endonuclease domain-containing protein</fullName>
    </recommendedName>
</protein>
<dbReference type="SUPFAM" id="SSF55608">
    <property type="entry name" value="Homing endonucleases"/>
    <property type="match status" value="1"/>
</dbReference>
<dbReference type="GO" id="GO:0016539">
    <property type="term" value="P:intein-mediated protein splicing"/>
    <property type="evidence" value="ECO:0007669"/>
    <property type="project" value="InterPro"/>
</dbReference>
<dbReference type="AlphaFoldDB" id="D6GVL5"/>
<dbReference type="InterPro" id="IPR004860">
    <property type="entry name" value="LAGLIDADG_dom"/>
</dbReference>
<organism evidence="2 3">
    <name type="scientific">Candidatus Parvarchaeum acidophilus ARMAN-5</name>
    <dbReference type="NCBI Taxonomy" id="662762"/>
    <lineage>
        <taxon>Archaea</taxon>
        <taxon>Candidatus Parvarchaeota</taxon>
        <taxon>Candidatus Parvarchaeum</taxon>
    </lineage>
</organism>
<dbReference type="PROSITE" id="PS50819">
    <property type="entry name" value="INTEIN_ENDONUCLEASE"/>
    <property type="match status" value="1"/>
</dbReference>
<dbReference type="InterPro" id="IPR006142">
    <property type="entry name" value="INTEIN"/>
</dbReference>
<evidence type="ECO:0000313" key="3">
    <source>
        <dbReference type="Proteomes" id="UP000009376"/>
    </source>
</evidence>
<dbReference type="InterPro" id="IPR027434">
    <property type="entry name" value="Homing_endonucl"/>
</dbReference>
<evidence type="ECO:0000259" key="1">
    <source>
        <dbReference type="PROSITE" id="PS50819"/>
    </source>
</evidence>